<protein>
    <recommendedName>
        <fullName evidence="3">Lipoprotein</fullName>
    </recommendedName>
</protein>
<name>A0A1G5FC06_9FIRM</name>
<evidence type="ECO:0008006" key="3">
    <source>
        <dbReference type="Google" id="ProtNLM"/>
    </source>
</evidence>
<proteinExistence type="predicted"/>
<reference evidence="2" key="1">
    <citation type="submission" date="2016-10" db="EMBL/GenBank/DDBJ databases">
        <authorList>
            <person name="Varghese N."/>
            <person name="Submissions S."/>
        </authorList>
    </citation>
    <scope>NUCLEOTIDE SEQUENCE [LARGE SCALE GENOMIC DNA]</scope>
    <source>
        <strain evidence="2">XBD2006</strain>
    </source>
</reference>
<dbReference type="OrthoDB" id="2005180at2"/>
<dbReference type="EMBL" id="FMUR01000014">
    <property type="protein sequence ID" value="SCY36766.1"/>
    <property type="molecule type" value="Genomic_DNA"/>
</dbReference>
<sequence length="182" mass="20278">MVKGKGVIMFRTEKKKYIITMLLISVACVFLFAGCQSGGAEDLYLSKVSYVVCPVDGQDIDMYVVSSDCSVIHYMIKETENLEIKELFEGKLPEGGFSSERQQITEQDWEKLQSIVNETEFIYLPAEVSDPEQAADSGSSYIEIKTDMIKHLAGGHNAGFGRDKANKKYRSVVEVLDAALNK</sequence>
<dbReference type="AlphaFoldDB" id="A0A1G5FC06"/>
<keyword evidence="2" id="KW-1185">Reference proteome</keyword>
<dbReference type="Proteomes" id="UP000183047">
    <property type="component" value="Unassembled WGS sequence"/>
</dbReference>
<gene>
    <name evidence="1" type="ORF">SAMN02910451_02350</name>
</gene>
<dbReference type="PROSITE" id="PS51257">
    <property type="entry name" value="PROKAR_LIPOPROTEIN"/>
    <property type="match status" value="1"/>
</dbReference>
<evidence type="ECO:0000313" key="1">
    <source>
        <dbReference type="EMBL" id="SCY36766.1"/>
    </source>
</evidence>
<accession>A0A1G5FC06</accession>
<organism evidence="1 2">
    <name type="scientific">Butyrivibrio hungatei</name>
    <dbReference type="NCBI Taxonomy" id="185008"/>
    <lineage>
        <taxon>Bacteria</taxon>
        <taxon>Bacillati</taxon>
        <taxon>Bacillota</taxon>
        <taxon>Clostridia</taxon>
        <taxon>Lachnospirales</taxon>
        <taxon>Lachnospiraceae</taxon>
        <taxon>Butyrivibrio</taxon>
    </lineage>
</organism>
<evidence type="ECO:0000313" key="2">
    <source>
        <dbReference type="Proteomes" id="UP000183047"/>
    </source>
</evidence>